<accession>D8LH48</accession>
<name>D8LH48_ECTSI</name>
<sequence length="66" mass="7102">MLKEAAVSSGRRRFPHHRAYAVHTLEDLGAPARVALLVKPGSCGGVRGHITIHDYTVGASMTAFFL</sequence>
<dbReference type="Proteomes" id="UP000002630">
    <property type="component" value="Linkage Group LG25"/>
</dbReference>
<proteinExistence type="predicted"/>
<protein>
    <submittedName>
        <fullName evidence="1">Uncharacterized protein</fullName>
    </submittedName>
</protein>
<dbReference type="EMBL" id="FN648364">
    <property type="protein sequence ID" value="CBN74267.1"/>
    <property type="molecule type" value="Genomic_DNA"/>
</dbReference>
<reference evidence="1 2" key="1">
    <citation type="journal article" date="2010" name="Nature">
        <title>The Ectocarpus genome and the independent evolution of multicellularity in brown algae.</title>
        <authorList>
            <person name="Cock J.M."/>
            <person name="Sterck L."/>
            <person name="Rouze P."/>
            <person name="Scornet D."/>
            <person name="Allen A.E."/>
            <person name="Amoutzias G."/>
            <person name="Anthouard V."/>
            <person name="Artiguenave F."/>
            <person name="Aury J.M."/>
            <person name="Badger J.H."/>
            <person name="Beszteri B."/>
            <person name="Billiau K."/>
            <person name="Bonnet E."/>
            <person name="Bothwell J.H."/>
            <person name="Bowler C."/>
            <person name="Boyen C."/>
            <person name="Brownlee C."/>
            <person name="Carrano C.J."/>
            <person name="Charrier B."/>
            <person name="Cho G.Y."/>
            <person name="Coelho S.M."/>
            <person name="Collen J."/>
            <person name="Corre E."/>
            <person name="Da Silva C."/>
            <person name="Delage L."/>
            <person name="Delaroque N."/>
            <person name="Dittami S.M."/>
            <person name="Doulbeau S."/>
            <person name="Elias M."/>
            <person name="Farnham G."/>
            <person name="Gachon C.M."/>
            <person name="Gschloessl B."/>
            <person name="Heesch S."/>
            <person name="Jabbari K."/>
            <person name="Jubin C."/>
            <person name="Kawai H."/>
            <person name="Kimura K."/>
            <person name="Kloareg B."/>
            <person name="Kupper F.C."/>
            <person name="Lang D."/>
            <person name="Le Bail A."/>
            <person name="Leblanc C."/>
            <person name="Lerouge P."/>
            <person name="Lohr M."/>
            <person name="Lopez P.J."/>
            <person name="Martens C."/>
            <person name="Maumus F."/>
            <person name="Michel G."/>
            <person name="Miranda-Saavedra D."/>
            <person name="Morales J."/>
            <person name="Moreau H."/>
            <person name="Motomura T."/>
            <person name="Nagasato C."/>
            <person name="Napoli C.A."/>
            <person name="Nelson D.R."/>
            <person name="Nyvall-Collen P."/>
            <person name="Peters A.F."/>
            <person name="Pommier C."/>
            <person name="Potin P."/>
            <person name="Poulain J."/>
            <person name="Quesneville H."/>
            <person name="Read B."/>
            <person name="Rensing S.A."/>
            <person name="Ritter A."/>
            <person name="Rousvoal S."/>
            <person name="Samanta M."/>
            <person name="Samson G."/>
            <person name="Schroeder D.C."/>
            <person name="Segurens B."/>
            <person name="Strittmatter M."/>
            <person name="Tonon T."/>
            <person name="Tregear J.W."/>
            <person name="Valentin K."/>
            <person name="von Dassow P."/>
            <person name="Yamagishi T."/>
            <person name="Van de Peer Y."/>
            <person name="Wincker P."/>
        </authorList>
    </citation>
    <scope>NUCLEOTIDE SEQUENCE [LARGE SCALE GENOMIC DNA]</scope>
    <source>
        <strain evidence="2">Ec32 / CCAP1310/4</strain>
    </source>
</reference>
<evidence type="ECO:0000313" key="2">
    <source>
        <dbReference type="Proteomes" id="UP000002630"/>
    </source>
</evidence>
<keyword evidence="2" id="KW-1185">Reference proteome</keyword>
<dbReference type="InParanoid" id="D8LH48"/>
<dbReference type="EMBL" id="FN649750">
    <property type="protein sequence ID" value="CBN74267.1"/>
    <property type="molecule type" value="Genomic_DNA"/>
</dbReference>
<dbReference type="AlphaFoldDB" id="D8LH48"/>
<gene>
    <name evidence="1" type="ORF">Esi_0019_0015</name>
</gene>
<organism evidence="1 2">
    <name type="scientific">Ectocarpus siliculosus</name>
    <name type="common">Brown alga</name>
    <name type="synonym">Conferva siliculosa</name>
    <dbReference type="NCBI Taxonomy" id="2880"/>
    <lineage>
        <taxon>Eukaryota</taxon>
        <taxon>Sar</taxon>
        <taxon>Stramenopiles</taxon>
        <taxon>Ochrophyta</taxon>
        <taxon>PX clade</taxon>
        <taxon>Phaeophyceae</taxon>
        <taxon>Ectocarpales</taxon>
        <taxon>Ectocarpaceae</taxon>
        <taxon>Ectocarpus</taxon>
    </lineage>
</organism>
<evidence type="ECO:0000313" key="1">
    <source>
        <dbReference type="EMBL" id="CBN74267.1"/>
    </source>
</evidence>